<keyword evidence="2" id="KW-1185">Reference proteome</keyword>
<accession>A0A1X1EKT4</accession>
<name>A0A1X1EKT4_PANCY</name>
<dbReference type="Proteomes" id="UP000193749">
    <property type="component" value="Unassembled WGS sequence"/>
</dbReference>
<protein>
    <submittedName>
        <fullName evidence="1">Uncharacterized protein</fullName>
    </submittedName>
</protein>
<evidence type="ECO:0000313" key="2">
    <source>
        <dbReference type="Proteomes" id="UP000193749"/>
    </source>
</evidence>
<dbReference type="OrthoDB" id="9153337at2"/>
<sequence>MTGFFKQIEDTEDIRQGDIIRKLNPNTGEVEKLGVIITADCDIAQRKASERYTWLEIVPMAVYIEGPWAQEQLRRLSEKRSNSICEYLNSQIRKRHPDLTPLTHDSVVQWLHSKSAEDILKSVTGKTSGLDQKQLRNLQGFALTVCTDEKQSSFSLLKSAWTLFDINEKNQQESVRDAFKDSGGFQDYFVIPELPRQKGVGFVVMLRSMWTIMAPELYLTEQDARIDGHPHAYHRVGRLDDSIRFSITQKLAFLFSRIGMPTIFESACKTAAEFTAEEFFKKNEQEVRP</sequence>
<dbReference type="AlphaFoldDB" id="A0A1X1EKT4"/>
<comment type="caution">
    <text evidence="1">The sequence shown here is derived from an EMBL/GenBank/DDBJ whole genome shotgun (WGS) entry which is preliminary data.</text>
</comment>
<proteinExistence type="predicted"/>
<organism evidence="1 2">
    <name type="scientific">Pantoea cypripedii</name>
    <name type="common">Pectobacterium cypripedii</name>
    <name type="synonym">Erwinia cypripedii</name>
    <dbReference type="NCBI Taxonomy" id="55209"/>
    <lineage>
        <taxon>Bacteria</taxon>
        <taxon>Pseudomonadati</taxon>
        <taxon>Pseudomonadota</taxon>
        <taxon>Gammaproteobacteria</taxon>
        <taxon>Enterobacterales</taxon>
        <taxon>Erwiniaceae</taxon>
        <taxon>Pantoea</taxon>
    </lineage>
</organism>
<dbReference type="EMBL" id="MLJI01000002">
    <property type="protein sequence ID" value="ORM89496.1"/>
    <property type="molecule type" value="Genomic_DNA"/>
</dbReference>
<reference evidence="1 2" key="1">
    <citation type="journal article" date="2017" name="Antonie Van Leeuwenhoek">
        <title>Phylogenomic resolution of the bacterial genus Pantoea and its relationship with Erwinia and Tatumella.</title>
        <authorList>
            <person name="Palmer M."/>
            <person name="Steenkamp E.T."/>
            <person name="Coetzee M.P."/>
            <person name="Chan W.Y."/>
            <person name="van Zyl E."/>
            <person name="De Maayer P."/>
            <person name="Coutinho T.A."/>
            <person name="Blom J."/>
            <person name="Smits T.H."/>
            <person name="Duffy B."/>
            <person name="Venter S.N."/>
        </authorList>
    </citation>
    <scope>NUCLEOTIDE SEQUENCE [LARGE SCALE GENOMIC DNA]</scope>
    <source>
        <strain evidence="1 2">LMG 2657</strain>
    </source>
</reference>
<evidence type="ECO:0000313" key="1">
    <source>
        <dbReference type="EMBL" id="ORM89496.1"/>
    </source>
</evidence>
<dbReference type="RefSeq" id="WP_084879212.1">
    <property type="nucleotide sequence ID" value="NZ_JAGGMY010000002.1"/>
</dbReference>
<gene>
    <name evidence="1" type="ORF">HA50_23000</name>
</gene>